<accession>A0A6A6GW35</accession>
<proteinExistence type="predicted"/>
<evidence type="ECO:0000313" key="2">
    <source>
        <dbReference type="EMBL" id="KAF2229791.1"/>
    </source>
</evidence>
<reference evidence="2" key="1">
    <citation type="journal article" date="2020" name="Stud. Mycol.">
        <title>101 Dothideomycetes genomes: a test case for predicting lifestyles and emergence of pathogens.</title>
        <authorList>
            <person name="Haridas S."/>
            <person name="Albert R."/>
            <person name="Binder M."/>
            <person name="Bloem J."/>
            <person name="Labutti K."/>
            <person name="Salamov A."/>
            <person name="Andreopoulos B."/>
            <person name="Baker S."/>
            <person name="Barry K."/>
            <person name="Bills G."/>
            <person name="Bluhm B."/>
            <person name="Cannon C."/>
            <person name="Castanera R."/>
            <person name="Culley D."/>
            <person name="Daum C."/>
            <person name="Ezra D."/>
            <person name="Gonzalez J."/>
            <person name="Henrissat B."/>
            <person name="Kuo A."/>
            <person name="Liang C."/>
            <person name="Lipzen A."/>
            <person name="Lutzoni F."/>
            <person name="Magnuson J."/>
            <person name="Mondo S."/>
            <person name="Nolan M."/>
            <person name="Ohm R."/>
            <person name="Pangilinan J."/>
            <person name="Park H.-J."/>
            <person name="Ramirez L."/>
            <person name="Alfaro M."/>
            <person name="Sun H."/>
            <person name="Tritt A."/>
            <person name="Yoshinaga Y."/>
            <person name="Zwiers L.-H."/>
            <person name="Turgeon B."/>
            <person name="Goodwin S."/>
            <person name="Spatafora J."/>
            <person name="Crous P."/>
            <person name="Grigoriev I."/>
        </authorList>
    </citation>
    <scope>NUCLEOTIDE SEQUENCE</scope>
    <source>
        <strain evidence="2">Tuck. ex Michener</strain>
    </source>
</reference>
<feature type="region of interest" description="Disordered" evidence="1">
    <location>
        <begin position="355"/>
        <end position="377"/>
    </location>
</feature>
<keyword evidence="3" id="KW-1185">Reference proteome</keyword>
<gene>
    <name evidence="2" type="ORF">EV356DRAFT_510170</name>
</gene>
<organism evidence="2 3">
    <name type="scientific">Viridothelium virens</name>
    <name type="common">Speckled blister lichen</name>
    <name type="synonym">Trypethelium virens</name>
    <dbReference type="NCBI Taxonomy" id="1048519"/>
    <lineage>
        <taxon>Eukaryota</taxon>
        <taxon>Fungi</taxon>
        <taxon>Dikarya</taxon>
        <taxon>Ascomycota</taxon>
        <taxon>Pezizomycotina</taxon>
        <taxon>Dothideomycetes</taxon>
        <taxon>Dothideomycetes incertae sedis</taxon>
        <taxon>Trypetheliales</taxon>
        <taxon>Trypetheliaceae</taxon>
        <taxon>Viridothelium</taxon>
    </lineage>
</organism>
<evidence type="ECO:0000256" key="1">
    <source>
        <dbReference type="SAM" id="MobiDB-lite"/>
    </source>
</evidence>
<name>A0A6A6GW35_VIRVR</name>
<dbReference type="Proteomes" id="UP000800092">
    <property type="component" value="Unassembled WGS sequence"/>
</dbReference>
<protein>
    <recommendedName>
        <fullName evidence="4">Thymidylate kinase</fullName>
    </recommendedName>
</protein>
<feature type="compositionally biased region" description="Polar residues" evidence="1">
    <location>
        <begin position="25"/>
        <end position="48"/>
    </location>
</feature>
<sequence length="413" mass="43846">MATAIRQPFGELGTPRLQQLQNVKNRQNAITTSHSAPAKSTFTFSSPLKRQHSPPSSPKGGHSVFDDADTENMDPSIFLSPSKRAKNDNGLPTKKPYPSFSLNVTPTLSTSPRPISTPKSRPLRGSTPPPTSRMTAPAGRSPQRQRVGLLSKNRRLSAPIKRIDPPSSTFSTPSTRTSKSTPGLPFSIDAALSGSLSTYKPSQHDAFSSHPVAESASKPMPRSWFFAIHEDTPEQEATNLMEHSACVLDISSDEEDGAGPKSELDVKGKENVPPPDWVAAQPRVGSVAAAVAASAVVAEEDGAIKLGRSARQVALAAALKGKVEGEDAMAVDAPPRSPLSDLAPEEFYAEGMDRDSVAVEGDGEGEESVSKADEGIEDAVVKEEMGPTAVGLEHAVECENDFLIYESDSAKEA</sequence>
<dbReference type="AlphaFoldDB" id="A0A6A6GW35"/>
<feature type="compositionally biased region" description="Polar residues" evidence="1">
    <location>
        <begin position="100"/>
        <end position="119"/>
    </location>
</feature>
<dbReference type="OrthoDB" id="425602at2759"/>
<feature type="compositionally biased region" description="Basic and acidic residues" evidence="1">
    <location>
        <begin position="368"/>
        <end position="377"/>
    </location>
</feature>
<evidence type="ECO:0008006" key="4">
    <source>
        <dbReference type="Google" id="ProtNLM"/>
    </source>
</evidence>
<dbReference type="EMBL" id="ML991854">
    <property type="protein sequence ID" value="KAF2229791.1"/>
    <property type="molecule type" value="Genomic_DNA"/>
</dbReference>
<evidence type="ECO:0000313" key="3">
    <source>
        <dbReference type="Proteomes" id="UP000800092"/>
    </source>
</evidence>
<feature type="region of interest" description="Disordered" evidence="1">
    <location>
        <begin position="252"/>
        <end position="278"/>
    </location>
</feature>
<feature type="region of interest" description="Disordered" evidence="1">
    <location>
        <begin position="199"/>
        <end position="218"/>
    </location>
</feature>
<feature type="region of interest" description="Disordered" evidence="1">
    <location>
        <begin position="25"/>
        <end position="186"/>
    </location>
</feature>
<feature type="compositionally biased region" description="Low complexity" evidence="1">
    <location>
        <begin position="165"/>
        <end position="182"/>
    </location>
</feature>